<name>A0A8H3X6N8_GIGMA</name>
<dbReference type="GO" id="GO:0016616">
    <property type="term" value="F:oxidoreductase activity, acting on the CH-OH group of donors, NAD or NADP as acceptor"/>
    <property type="evidence" value="ECO:0007669"/>
    <property type="project" value="TreeGrafter"/>
</dbReference>
<dbReference type="PRINTS" id="PR00081">
    <property type="entry name" value="GDHRDH"/>
</dbReference>
<proteinExistence type="inferred from homology"/>
<dbReference type="OrthoDB" id="417891at2759"/>
<evidence type="ECO:0000256" key="1">
    <source>
        <dbReference type="ARBA" id="ARBA00006484"/>
    </source>
</evidence>
<dbReference type="Pfam" id="PF13561">
    <property type="entry name" value="adh_short_C2"/>
    <property type="match status" value="1"/>
</dbReference>
<accession>A0A8H3X6N8</accession>
<dbReference type="EMBL" id="WTPW01001762">
    <property type="protein sequence ID" value="KAF0415915.1"/>
    <property type="molecule type" value="Genomic_DNA"/>
</dbReference>
<evidence type="ECO:0000313" key="3">
    <source>
        <dbReference type="EMBL" id="KAF0415915.1"/>
    </source>
</evidence>
<keyword evidence="2" id="KW-0560">Oxidoreductase</keyword>
<comment type="caution">
    <text evidence="3">The sequence shown here is derived from an EMBL/GenBank/DDBJ whole genome shotgun (WGS) entry which is preliminary data.</text>
</comment>
<reference evidence="3 4" key="1">
    <citation type="journal article" date="2019" name="Environ. Microbiol.">
        <title>At the nexus of three kingdoms: the genome of the mycorrhizal fungus Gigaspora margarita provides insights into plant, endobacterial and fungal interactions.</title>
        <authorList>
            <person name="Venice F."/>
            <person name="Ghignone S."/>
            <person name="Salvioli di Fossalunga A."/>
            <person name="Amselem J."/>
            <person name="Novero M."/>
            <person name="Xianan X."/>
            <person name="Sedzielewska Toro K."/>
            <person name="Morin E."/>
            <person name="Lipzen A."/>
            <person name="Grigoriev I.V."/>
            <person name="Henrissat B."/>
            <person name="Martin F.M."/>
            <person name="Bonfante P."/>
        </authorList>
    </citation>
    <scope>NUCLEOTIDE SEQUENCE [LARGE SCALE GENOMIC DNA]</scope>
    <source>
        <strain evidence="3 4">BEG34</strain>
    </source>
</reference>
<dbReference type="PRINTS" id="PR00080">
    <property type="entry name" value="SDRFAMILY"/>
</dbReference>
<dbReference type="PANTHER" id="PTHR42760:SF115">
    <property type="entry name" value="3-OXOACYL-[ACYL-CARRIER-PROTEIN] REDUCTASE FABG"/>
    <property type="match status" value="1"/>
</dbReference>
<dbReference type="CDD" id="cd05233">
    <property type="entry name" value="SDR_c"/>
    <property type="match status" value="1"/>
</dbReference>
<organism evidence="3 4">
    <name type="scientific">Gigaspora margarita</name>
    <dbReference type="NCBI Taxonomy" id="4874"/>
    <lineage>
        <taxon>Eukaryota</taxon>
        <taxon>Fungi</taxon>
        <taxon>Fungi incertae sedis</taxon>
        <taxon>Mucoromycota</taxon>
        <taxon>Glomeromycotina</taxon>
        <taxon>Glomeromycetes</taxon>
        <taxon>Diversisporales</taxon>
        <taxon>Gigasporaceae</taxon>
        <taxon>Gigaspora</taxon>
    </lineage>
</organism>
<protein>
    <submittedName>
        <fullName evidence="3">NADP-binding protein</fullName>
    </submittedName>
</protein>
<dbReference type="AlphaFoldDB" id="A0A8H3X6N8"/>
<dbReference type="SUPFAM" id="SSF51735">
    <property type="entry name" value="NAD(P)-binding Rossmann-fold domains"/>
    <property type="match status" value="1"/>
</dbReference>
<dbReference type="Proteomes" id="UP000439903">
    <property type="component" value="Unassembled WGS sequence"/>
</dbReference>
<dbReference type="Gene3D" id="3.40.50.720">
    <property type="entry name" value="NAD(P)-binding Rossmann-like Domain"/>
    <property type="match status" value="1"/>
</dbReference>
<sequence length="293" mass="32092">MSISSVIKDLKGRLDGKVAIITGGGSGIGYESAIIFAREGASVVVADNDLKSAESCVERIKEKFPMHVRKHTLAYKVDVTKEEEVKKLVETTLKEFGKLDIMFNCAEIIHPHDDNCLNTDEKVWDVTMNTNVKGVWYGCKYAIEAMRRNSGCKGSIINTASYAGFLGSATPQIAYTASKGAVIALSRELAVTHARENIRVNTICPGPLRTPELLNLLNTDDKKNRRLCHIPIGRFGEPIESAQMALFLASDESSYVTGTEIKIDGGLTAAYVTPEEATTSLPPKNYFKTLEKK</sequence>
<comment type="similarity">
    <text evidence="1">Belongs to the short-chain dehydrogenases/reductases (SDR) family.</text>
</comment>
<keyword evidence="4" id="KW-1185">Reference proteome</keyword>
<dbReference type="PANTHER" id="PTHR42760">
    <property type="entry name" value="SHORT-CHAIN DEHYDROGENASES/REDUCTASES FAMILY MEMBER"/>
    <property type="match status" value="1"/>
</dbReference>
<dbReference type="InterPro" id="IPR002347">
    <property type="entry name" value="SDR_fam"/>
</dbReference>
<evidence type="ECO:0000256" key="2">
    <source>
        <dbReference type="ARBA" id="ARBA00023002"/>
    </source>
</evidence>
<gene>
    <name evidence="3" type="ORF">F8M41_007544</name>
</gene>
<dbReference type="NCBIfam" id="NF005559">
    <property type="entry name" value="PRK07231.1"/>
    <property type="match status" value="1"/>
</dbReference>
<dbReference type="FunFam" id="3.40.50.720:FF:000084">
    <property type="entry name" value="Short-chain dehydrogenase reductase"/>
    <property type="match status" value="1"/>
</dbReference>
<evidence type="ECO:0000313" key="4">
    <source>
        <dbReference type="Proteomes" id="UP000439903"/>
    </source>
</evidence>
<dbReference type="InterPro" id="IPR036291">
    <property type="entry name" value="NAD(P)-bd_dom_sf"/>
</dbReference>